<feature type="transmembrane region" description="Helical" evidence="6">
    <location>
        <begin position="38"/>
        <end position="71"/>
    </location>
</feature>
<evidence type="ECO:0000256" key="1">
    <source>
        <dbReference type="ARBA" id="ARBA00004141"/>
    </source>
</evidence>
<dbReference type="Pfam" id="PF01594">
    <property type="entry name" value="AI-2E_transport"/>
    <property type="match status" value="1"/>
</dbReference>
<feature type="transmembrane region" description="Helical" evidence="6">
    <location>
        <begin position="422"/>
        <end position="442"/>
    </location>
</feature>
<dbReference type="GO" id="GO:0055085">
    <property type="term" value="P:transmembrane transport"/>
    <property type="evidence" value="ECO:0007669"/>
    <property type="project" value="TreeGrafter"/>
</dbReference>
<dbReference type="InterPro" id="IPR002549">
    <property type="entry name" value="AI-2E-like"/>
</dbReference>
<dbReference type="PANTHER" id="PTHR21716">
    <property type="entry name" value="TRANSMEMBRANE PROTEIN"/>
    <property type="match status" value="1"/>
</dbReference>
<feature type="transmembrane region" description="Helical" evidence="6">
    <location>
        <begin position="543"/>
        <end position="560"/>
    </location>
</feature>
<name>A0A518B688_9BACT</name>
<evidence type="ECO:0000256" key="2">
    <source>
        <dbReference type="ARBA" id="ARBA00009773"/>
    </source>
</evidence>
<proteinExistence type="inferred from homology"/>
<evidence type="ECO:0000256" key="6">
    <source>
        <dbReference type="SAM" id="Phobius"/>
    </source>
</evidence>
<feature type="transmembrane region" description="Helical" evidence="6">
    <location>
        <begin position="594"/>
        <end position="612"/>
    </location>
</feature>
<dbReference type="RefSeq" id="WP_419192598.1">
    <property type="nucleotide sequence ID" value="NZ_CP036279.1"/>
</dbReference>
<gene>
    <name evidence="7" type="ORF">Pan216_33580</name>
</gene>
<comment type="subcellular location">
    <subcellularLocation>
        <location evidence="1">Membrane</location>
        <topology evidence="1">Multi-pass membrane protein</topology>
    </subcellularLocation>
</comment>
<comment type="similarity">
    <text evidence="2">Belongs to the autoinducer-2 exporter (AI-2E) (TC 2.A.86) family.</text>
</comment>
<evidence type="ECO:0000313" key="7">
    <source>
        <dbReference type="EMBL" id="QDU62491.1"/>
    </source>
</evidence>
<organism evidence="7 8">
    <name type="scientific">Kolteria novifilia</name>
    <dbReference type="NCBI Taxonomy" id="2527975"/>
    <lineage>
        <taxon>Bacteria</taxon>
        <taxon>Pseudomonadati</taxon>
        <taxon>Planctomycetota</taxon>
        <taxon>Planctomycetia</taxon>
        <taxon>Kolteriales</taxon>
        <taxon>Kolteriaceae</taxon>
        <taxon>Kolteria</taxon>
    </lineage>
</organism>
<keyword evidence="8" id="KW-1185">Reference proteome</keyword>
<dbReference type="Proteomes" id="UP000317093">
    <property type="component" value="Chromosome"/>
</dbReference>
<feature type="transmembrane region" description="Helical" evidence="6">
    <location>
        <begin position="484"/>
        <end position="502"/>
    </location>
</feature>
<reference evidence="7 8" key="1">
    <citation type="submission" date="2019-02" db="EMBL/GenBank/DDBJ databases">
        <title>Deep-cultivation of Planctomycetes and their phenomic and genomic characterization uncovers novel biology.</title>
        <authorList>
            <person name="Wiegand S."/>
            <person name="Jogler M."/>
            <person name="Boedeker C."/>
            <person name="Pinto D."/>
            <person name="Vollmers J."/>
            <person name="Rivas-Marin E."/>
            <person name="Kohn T."/>
            <person name="Peeters S.H."/>
            <person name="Heuer A."/>
            <person name="Rast P."/>
            <person name="Oberbeckmann S."/>
            <person name="Bunk B."/>
            <person name="Jeske O."/>
            <person name="Meyerdierks A."/>
            <person name="Storesund J.E."/>
            <person name="Kallscheuer N."/>
            <person name="Luecker S."/>
            <person name="Lage O.M."/>
            <person name="Pohl T."/>
            <person name="Merkel B.J."/>
            <person name="Hornburger P."/>
            <person name="Mueller R.-W."/>
            <person name="Bruemmer F."/>
            <person name="Labrenz M."/>
            <person name="Spormann A.M."/>
            <person name="Op den Camp H."/>
            <person name="Overmann J."/>
            <person name="Amann R."/>
            <person name="Jetten M.S.M."/>
            <person name="Mascher T."/>
            <person name="Medema M.H."/>
            <person name="Devos D.P."/>
            <person name="Kaster A.-K."/>
            <person name="Ovreas L."/>
            <person name="Rohde M."/>
            <person name="Galperin M.Y."/>
            <person name="Jogler C."/>
        </authorList>
    </citation>
    <scope>NUCLEOTIDE SEQUENCE [LARGE SCALE GENOMIC DNA]</scope>
    <source>
        <strain evidence="7 8">Pan216</strain>
    </source>
</reference>
<dbReference type="GO" id="GO:0016020">
    <property type="term" value="C:membrane"/>
    <property type="evidence" value="ECO:0007669"/>
    <property type="project" value="UniProtKB-SubCell"/>
</dbReference>
<dbReference type="AlphaFoldDB" id="A0A518B688"/>
<evidence type="ECO:0000256" key="4">
    <source>
        <dbReference type="ARBA" id="ARBA00022989"/>
    </source>
</evidence>
<sequence length="642" mass="73663">MAEPNQSTDAAVNQQASPEPVVYQDLSPTWRSVPWGKVLIWGTFLLAVYILRNFFFLIFMTFMLSYVIRSVVNAAIKRLSPEEENPWLERGLTLACFFGFFLLIFILGAFMAPTLVDQTQALMGRISRVNPQLEFTRMLNRTVGVYLFHRKYGREGSDEFDAGLQEFKESGKYGKGLYQHFPSLEATLESEFEAQYDSSEMRRLNVAITQGGKVAREFDEWFLEEKAPEIFSKHRNVYLNEWMAQFEGAEAARRLSNLRLKSDFVQRRDEEIRRRILEDIKRDEVTYNELVKEWELDTVHRRLKALRASKGYKEALRNFYEAQREQQPNVYSYTFDTFESLKEAYPKGQAEFRKVLQAQKDLDSKESAEAIQQDFERTAQAELANDWWTSDPTALSLQQHLRTDVNYVFEWMLEWVRQAARYIITVPIELGMALLLSFFITFDMPNLRKGAHRLRSSRIRHIYAEITPGLVAFARLIGRSFQAQGMISSCNAVLTFIGLWILGIDNAFFLSTIVFLFSFVPVIGIILSSVPIALMAVAQPDGSIWLALAAIVWICVIHFIETSMLNPKIVGNMLHLHPVFVIAILAIGERFFGIWGLLLGVPVAVYILRIVILDEPIPGIWEPARGAHAPETEAESSQLEPA</sequence>
<keyword evidence="3 6" id="KW-0812">Transmembrane</keyword>
<keyword evidence="4 6" id="KW-1133">Transmembrane helix</keyword>
<evidence type="ECO:0000256" key="3">
    <source>
        <dbReference type="ARBA" id="ARBA00022692"/>
    </source>
</evidence>
<feature type="transmembrane region" description="Helical" evidence="6">
    <location>
        <begin position="569"/>
        <end position="588"/>
    </location>
</feature>
<dbReference type="EMBL" id="CP036279">
    <property type="protein sequence ID" value="QDU62491.1"/>
    <property type="molecule type" value="Genomic_DNA"/>
</dbReference>
<protein>
    <recommendedName>
        <fullName evidence="9">Pheromone autoinducer 2 transporter</fullName>
    </recommendedName>
</protein>
<evidence type="ECO:0008006" key="9">
    <source>
        <dbReference type="Google" id="ProtNLM"/>
    </source>
</evidence>
<dbReference type="KEGG" id="knv:Pan216_33580"/>
<keyword evidence="5 6" id="KW-0472">Membrane</keyword>
<evidence type="ECO:0000256" key="5">
    <source>
        <dbReference type="ARBA" id="ARBA00023136"/>
    </source>
</evidence>
<feature type="transmembrane region" description="Helical" evidence="6">
    <location>
        <begin position="92"/>
        <end position="112"/>
    </location>
</feature>
<evidence type="ECO:0000313" key="8">
    <source>
        <dbReference type="Proteomes" id="UP000317093"/>
    </source>
</evidence>
<dbReference type="PANTHER" id="PTHR21716:SF62">
    <property type="entry name" value="TRANSPORT PROTEIN YDBI-RELATED"/>
    <property type="match status" value="1"/>
</dbReference>
<feature type="transmembrane region" description="Helical" evidence="6">
    <location>
        <begin position="514"/>
        <end position="537"/>
    </location>
</feature>
<accession>A0A518B688</accession>